<evidence type="ECO:0000256" key="1">
    <source>
        <dbReference type="ARBA" id="ARBA00022723"/>
    </source>
</evidence>
<dbReference type="InterPro" id="IPR001628">
    <property type="entry name" value="Znf_hrmn_rcpt"/>
</dbReference>
<evidence type="ECO:0000256" key="5">
    <source>
        <dbReference type="ARBA" id="ARBA00023125"/>
    </source>
</evidence>
<keyword evidence="2" id="KW-0863">Zinc-finger</keyword>
<evidence type="ECO:0000256" key="6">
    <source>
        <dbReference type="ARBA" id="ARBA00023163"/>
    </source>
</evidence>
<gene>
    <name evidence="10" type="ORF">L596_026892</name>
</gene>
<dbReference type="AlphaFoldDB" id="A0A4U5M3M6"/>
<evidence type="ECO:0000256" key="8">
    <source>
        <dbReference type="ARBA" id="ARBA00023242"/>
    </source>
</evidence>
<name>A0A4U5M3M6_STECR</name>
<evidence type="ECO:0000256" key="7">
    <source>
        <dbReference type="ARBA" id="ARBA00023170"/>
    </source>
</evidence>
<dbReference type="SUPFAM" id="SSF57716">
    <property type="entry name" value="Glucocorticoid receptor-like (DNA-binding domain)"/>
    <property type="match status" value="1"/>
</dbReference>
<reference evidence="10 11" key="2">
    <citation type="journal article" date="2019" name="G3 (Bethesda)">
        <title>Hybrid Assembly of the Genome of the Entomopathogenic Nematode Steinernema carpocapsae Identifies the X-Chromosome.</title>
        <authorList>
            <person name="Serra L."/>
            <person name="Macchietto M."/>
            <person name="Macias-Munoz A."/>
            <person name="McGill C.J."/>
            <person name="Rodriguez I.M."/>
            <person name="Rodriguez B."/>
            <person name="Murad R."/>
            <person name="Mortazavi A."/>
        </authorList>
    </citation>
    <scope>NUCLEOTIDE SEQUENCE [LARGE SCALE GENOMIC DNA]</scope>
    <source>
        <strain evidence="10 11">ALL</strain>
    </source>
</reference>
<evidence type="ECO:0000313" key="10">
    <source>
        <dbReference type="EMBL" id="TKR63003.1"/>
    </source>
</evidence>
<comment type="caution">
    <text evidence="10">The sequence shown here is derived from an EMBL/GenBank/DDBJ whole genome shotgun (WGS) entry which is preliminary data.</text>
</comment>
<dbReference type="Proteomes" id="UP000298663">
    <property type="component" value="Unassembled WGS sequence"/>
</dbReference>
<feature type="domain" description="Nuclear receptor" evidence="9">
    <location>
        <begin position="6"/>
        <end position="87"/>
    </location>
</feature>
<accession>A0A4U5M3M6</accession>
<protein>
    <recommendedName>
        <fullName evidence="9">Nuclear receptor domain-containing protein</fullName>
    </recommendedName>
</protein>
<dbReference type="Gene3D" id="3.30.50.10">
    <property type="entry name" value="Erythroid Transcription Factor GATA-1, subunit A"/>
    <property type="match status" value="1"/>
</dbReference>
<sequence length="358" mass="40597">MESTPTTECAICGNKDWLNIRYGAWSCAACSVFFQRSLRRASPYVCENDPNTCGKFSVRDLKAHGACKKCRLDRCLKQGMRMRNTVPLVTRTDVAIVRMTNSSGKEEMPLISGMVSTLRMAYDYITSSTDVLYGTSERGNNFLSFSKSVNLFSHKIVIFKMVLNELANVCGFNEDLKSELLKNAIFTLNAVFTLHYNMIVNTTNEKRLYRAPNNYHDVDVDKLAVFIASAADPAFVASRQTEFRTLVNEYLSTVTYERYIIHPSAVEVLQSEQDIAALVVIAVLGVCKKHMIEKYGKLTNLQRVWKEMDLFYKQAKRNPETWGNLILLHSSIATAANSVAKFILDTERFLQTDISDRF</sequence>
<dbReference type="Pfam" id="PF00105">
    <property type="entry name" value="zf-C4"/>
    <property type="match status" value="1"/>
</dbReference>
<keyword evidence="6" id="KW-0804">Transcription</keyword>
<dbReference type="GO" id="GO:0043565">
    <property type="term" value="F:sequence-specific DNA binding"/>
    <property type="evidence" value="ECO:0007669"/>
    <property type="project" value="InterPro"/>
</dbReference>
<evidence type="ECO:0000256" key="4">
    <source>
        <dbReference type="ARBA" id="ARBA00023015"/>
    </source>
</evidence>
<dbReference type="GO" id="GO:0003700">
    <property type="term" value="F:DNA-binding transcription factor activity"/>
    <property type="evidence" value="ECO:0007669"/>
    <property type="project" value="InterPro"/>
</dbReference>
<keyword evidence="4" id="KW-0805">Transcription regulation</keyword>
<dbReference type="OrthoDB" id="9996608at2759"/>
<evidence type="ECO:0000256" key="2">
    <source>
        <dbReference type="ARBA" id="ARBA00022771"/>
    </source>
</evidence>
<keyword evidence="5" id="KW-0238">DNA-binding</keyword>
<keyword evidence="3" id="KW-0862">Zinc</keyword>
<keyword evidence="1" id="KW-0479">Metal-binding</keyword>
<evidence type="ECO:0000313" key="11">
    <source>
        <dbReference type="Proteomes" id="UP000298663"/>
    </source>
</evidence>
<organism evidence="10 11">
    <name type="scientific">Steinernema carpocapsae</name>
    <name type="common">Entomopathogenic nematode</name>
    <dbReference type="NCBI Taxonomy" id="34508"/>
    <lineage>
        <taxon>Eukaryota</taxon>
        <taxon>Metazoa</taxon>
        <taxon>Ecdysozoa</taxon>
        <taxon>Nematoda</taxon>
        <taxon>Chromadorea</taxon>
        <taxon>Rhabditida</taxon>
        <taxon>Tylenchina</taxon>
        <taxon>Panagrolaimomorpha</taxon>
        <taxon>Strongyloidoidea</taxon>
        <taxon>Steinernematidae</taxon>
        <taxon>Steinernema</taxon>
    </lineage>
</organism>
<dbReference type="PANTHER" id="PTHR46011">
    <property type="entry name" value="NUCLEAR HORMONE RECEPTOR FAMILY MEMBER NHR-86-RELATED"/>
    <property type="match status" value="1"/>
</dbReference>
<reference evidence="10 11" key="1">
    <citation type="journal article" date="2015" name="Genome Biol.">
        <title>Comparative genomics of Steinernema reveals deeply conserved gene regulatory networks.</title>
        <authorList>
            <person name="Dillman A.R."/>
            <person name="Macchietto M."/>
            <person name="Porter C.F."/>
            <person name="Rogers A."/>
            <person name="Williams B."/>
            <person name="Antoshechkin I."/>
            <person name="Lee M.M."/>
            <person name="Goodwin Z."/>
            <person name="Lu X."/>
            <person name="Lewis E.E."/>
            <person name="Goodrich-Blair H."/>
            <person name="Stock S.P."/>
            <person name="Adams B.J."/>
            <person name="Sternberg P.W."/>
            <person name="Mortazavi A."/>
        </authorList>
    </citation>
    <scope>NUCLEOTIDE SEQUENCE [LARGE SCALE GENOMIC DNA]</scope>
    <source>
        <strain evidence="10 11">ALL</strain>
    </source>
</reference>
<dbReference type="STRING" id="34508.A0A4U5M3M6"/>
<dbReference type="SMART" id="SM00399">
    <property type="entry name" value="ZnF_C4"/>
    <property type="match status" value="1"/>
</dbReference>
<dbReference type="InterPro" id="IPR013088">
    <property type="entry name" value="Znf_NHR/GATA"/>
</dbReference>
<evidence type="ECO:0000259" key="9">
    <source>
        <dbReference type="PROSITE" id="PS51030"/>
    </source>
</evidence>
<proteinExistence type="predicted"/>
<keyword evidence="7" id="KW-0675">Receptor</keyword>
<dbReference type="PROSITE" id="PS51030">
    <property type="entry name" value="NUCLEAR_REC_DBD_2"/>
    <property type="match status" value="1"/>
</dbReference>
<dbReference type="EMBL" id="AZBU02000010">
    <property type="protein sequence ID" value="TKR63003.1"/>
    <property type="molecule type" value="Genomic_DNA"/>
</dbReference>
<evidence type="ECO:0000256" key="3">
    <source>
        <dbReference type="ARBA" id="ARBA00022833"/>
    </source>
</evidence>
<keyword evidence="8" id="KW-0539">Nucleus</keyword>
<dbReference type="GO" id="GO:0008270">
    <property type="term" value="F:zinc ion binding"/>
    <property type="evidence" value="ECO:0007669"/>
    <property type="project" value="UniProtKB-KW"/>
</dbReference>
<keyword evidence="11" id="KW-1185">Reference proteome</keyword>